<keyword evidence="7" id="KW-0997">Cell inner membrane</keyword>
<dbReference type="RefSeq" id="WP_134084030.1">
    <property type="nucleotide sequence ID" value="NZ_SOQX01000005.1"/>
</dbReference>
<evidence type="ECO:0000256" key="1">
    <source>
        <dbReference type="ARBA" id="ARBA00004651"/>
    </source>
</evidence>
<name>A0A4R8ITB0_9GAMM</name>
<accession>A0A4R8ITB0</accession>
<keyword evidence="3" id="KW-1003">Cell membrane</keyword>
<evidence type="ECO:0000256" key="4">
    <source>
        <dbReference type="ARBA" id="ARBA00022692"/>
    </source>
</evidence>
<feature type="transmembrane region" description="Helical" evidence="7">
    <location>
        <begin position="73"/>
        <end position="89"/>
    </location>
</feature>
<dbReference type="Pfam" id="PF02308">
    <property type="entry name" value="MgtC"/>
    <property type="match status" value="1"/>
</dbReference>
<comment type="caution">
    <text evidence="9">The sequence shown here is derived from an EMBL/GenBank/DDBJ whole genome shotgun (WGS) entry which is preliminary data.</text>
</comment>
<keyword evidence="4 7" id="KW-0812">Transmembrane</keyword>
<keyword evidence="10" id="KW-1185">Reference proteome</keyword>
<feature type="domain" description="MgtC/SapB/SrpB/YhiD N-terminal" evidence="8">
    <location>
        <begin position="11"/>
        <end position="141"/>
    </location>
</feature>
<dbReference type="PRINTS" id="PR01837">
    <property type="entry name" value="MGTCSAPBPROT"/>
</dbReference>
<dbReference type="PANTHER" id="PTHR33778:SF1">
    <property type="entry name" value="MAGNESIUM TRANSPORTER YHID-RELATED"/>
    <property type="match status" value="1"/>
</dbReference>
<dbReference type="OrthoDB" id="9811198at2"/>
<dbReference type="GO" id="GO:0005886">
    <property type="term" value="C:plasma membrane"/>
    <property type="evidence" value="ECO:0007669"/>
    <property type="project" value="UniProtKB-SubCell"/>
</dbReference>
<dbReference type="Proteomes" id="UP000294914">
    <property type="component" value="Unassembled WGS sequence"/>
</dbReference>
<sequence>MQDYLPMVSRLLVALVIGSAIGLERAFHGRPAGLRTHALVSTSSCLLMLLTVYQWDLLAGVPVETIRVDPTRMAQGIMTGIGFLGAGVIMKEKLTVRGLTTAASIWMTAAIGIMVGMGFYSASLLTTLIALIVLGLFGWSERVMPNRHFASLSIRYNRDEGLSRTRLIEILKEHKITCANMSYHMYEKDRMGEYKLTMFTLNPENFHTLSESLQQTGQVREFNLFPSGG</sequence>
<evidence type="ECO:0000256" key="7">
    <source>
        <dbReference type="RuleBase" id="RU365041"/>
    </source>
</evidence>
<protein>
    <recommendedName>
        <fullName evidence="7">Protein MgtC</fullName>
    </recommendedName>
</protein>
<dbReference type="InterPro" id="IPR049177">
    <property type="entry name" value="MgtC_SapB_SrpB_YhiD_N"/>
</dbReference>
<evidence type="ECO:0000256" key="5">
    <source>
        <dbReference type="ARBA" id="ARBA00022989"/>
    </source>
</evidence>
<evidence type="ECO:0000259" key="8">
    <source>
        <dbReference type="Pfam" id="PF02308"/>
    </source>
</evidence>
<dbReference type="EMBL" id="SOQX01000005">
    <property type="protein sequence ID" value="TDY00483.1"/>
    <property type="molecule type" value="Genomic_DNA"/>
</dbReference>
<evidence type="ECO:0000256" key="6">
    <source>
        <dbReference type="ARBA" id="ARBA00023136"/>
    </source>
</evidence>
<reference evidence="9 10" key="1">
    <citation type="submission" date="2019-03" db="EMBL/GenBank/DDBJ databases">
        <title>Genomic Encyclopedia of Type Strains, Phase IV (KMG-IV): sequencing the most valuable type-strain genomes for metagenomic binning, comparative biology and taxonomic classification.</title>
        <authorList>
            <person name="Goeker M."/>
        </authorList>
    </citation>
    <scope>NUCLEOTIDE SEQUENCE [LARGE SCALE GENOMIC DNA]</scope>
    <source>
        <strain evidence="9 10">DSM 16326</strain>
    </source>
</reference>
<comment type="subcellular location">
    <subcellularLocation>
        <location evidence="7">Cell inner membrane</location>
        <topology evidence="7">Multi-pass membrane protein</topology>
    </subcellularLocation>
    <subcellularLocation>
        <location evidence="1">Cell membrane</location>
        <topology evidence="1">Multi-pass membrane protein</topology>
    </subcellularLocation>
</comment>
<proteinExistence type="inferred from homology"/>
<evidence type="ECO:0000313" key="10">
    <source>
        <dbReference type="Proteomes" id="UP000294914"/>
    </source>
</evidence>
<feature type="transmembrane region" description="Helical" evidence="7">
    <location>
        <begin position="36"/>
        <end position="53"/>
    </location>
</feature>
<gene>
    <name evidence="9" type="ORF">EDC23_1984</name>
</gene>
<feature type="transmembrane region" description="Helical" evidence="7">
    <location>
        <begin position="6"/>
        <end position="24"/>
    </location>
</feature>
<dbReference type="InterPro" id="IPR003416">
    <property type="entry name" value="MgtC/SapB/SrpB/YhiD_fam"/>
</dbReference>
<keyword evidence="5 7" id="KW-1133">Transmembrane helix</keyword>
<dbReference type="PANTHER" id="PTHR33778">
    <property type="entry name" value="PROTEIN MGTC"/>
    <property type="match status" value="1"/>
</dbReference>
<evidence type="ECO:0000313" key="9">
    <source>
        <dbReference type="EMBL" id="TDY00483.1"/>
    </source>
</evidence>
<feature type="transmembrane region" description="Helical" evidence="7">
    <location>
        <begin position="119"/>
        <end position="139"/>
    </location>
</feature>
<keyword evidence="6 7" id="KW-0472">Membrane</keyword>
<comment type="similarity">
    <text evidence="2 7">Belongs to the MgtC/SapB family.</text>
</comment>
<evidence type="ECO:0000256" key="3">
    <source>
        <dbReference type="ARBA" id="ARBA00022475"/>
    </source>
</evidence>
<evidence type="ECO:0000256" key="2">
    <source>
        <dbReference type="ARBA" id="ARBA00009298"/>
    </source>
</evidence>
<dbReference type="AlphaFoldDB" id="A0A4R8ITB0"/>
<organism evidence="9 10">
    <name type="scientific">Thiohalophilus thiocyanatoxydans</name>
    <dbReference type="NCBI Taxonomy" id="381308"/>
    <lineage>
        <taxon>Bacteria</taxon>
        <taxon>Pseudomonadati</taxon>
        <taxon>Pseudomonadota</taxon>
        <taxon>Gammaproteobacteria</taxon>
        <taxon>Thiohalomonadales</taxon>
        <taxon>Thiohalophilaceae</taxon>
        <taxon>Thiohalophilus</taxon>
    </lineage>
</organism>